<dbReference type="InterPro" id="IPR051130">
    <property type="entry name" value="Mito_struct-func_regulator"/>
</dbReference>
<evidence type="ECO:0000256" key="13">
    <source>
        <dbReference type="PROSITE-ProRule" id="PRU00309"/>
    </source>
</evidence>
<evidence type="ECO:0000256" key="12">
    <source>
        <dbReference type="ARBA" id="ARBA00023242"/>
    </source>
</evidence>
<dbReference type="STRING" id="300112.A0A4S2L3P4"/>
<dbReference type="GO" id="GO:0061630">
    <property type="term" value="F:ubiquitin protein ligase activity"/>
    <property type="evidence" value="ECO:0007669"/>
    <property type="project" value="UniProtKB-EC"/>
</dbReference>
<keyword evidence="14" id="KW-0175">Coiled coil</keyword>
<dbReference type="SMART" id="SM00504">
    <property type="entry name" value="Ubox"/>
    <property type="match status" value="1"/>
</dbReference>
<evidence type="ECO:0000256" key="5">
    <source>
        <dbReference type="ARBA" id="ARBA00012483"/>
    </source>
</evidence>
<dbReference type="Pfam" id="PF00160">
    <property type="entry name" value="Pro_isomerase"/>
    <property type="match status" value="1"/>
</dbReference>
<dbReference type="InterPro" id="IPR029000">
    <property type="entry name" value="Cyclophilin-like_dom_sf"/>
</dbReference>
<keyword evidence="11 13" id="KW-0238">DNA-binding</keyword>
<feature type="coiled-coil region" evidence="14">
    <location>
        <begin position="1044"/>
        <end position="1078"/>
    </location>
</feature>
<comment type="caution">
    <text evidence="19">The sequence shown here is derived from an EMBL/GenBank/DDBJ whole genome shotgun (WGS) entry which is preliminary data.</text>
</comment>
<keyword evidence="8 13" id="KW-0863">Zinc-finger</keyword>
<comment type="subcellular location">
    <subcellularLocation>
        <location evidence="2">Nucleus</location>
    </subcellularLocation>
</comment>
<evidence type="ECO:0000256" key="9">
    <source>
        <dbReference type="ARBA" id="ARBA00022786"/>
    </source>
</evidence>
<dbReference type="CDD" id="cd16663">
    <property type="entry name" value="RING-Ubox_PPIL2"/>
    <property type="match status" value="1"/>
</dbReference>
<dbReference type="GO" id="GO:0007005">
    <property type="term" value="P:mitochondrion organization"/>
    <property type="evidence" value="ECO:0007669"/>
    <property type="project" value="TreeGrafter"/>
</dbReference>
<keyword evidence="6" id="KW-0808">Transferase</keyword>
<dbReference type="GO" id="GO:0016567">
    <property type="term" value="P:protein ubiquitination"/>
    <property type="evidence" value="ECO:0007669"/>
    <property type="project" value="InterPro"/>
</dbReference>
<feature type="region of interest" description="Disordered" evidence="15">
    <location>
        <begin position="1275"/>
        <end position="1300"/>
    </location>
</feature>
<comment type="catalytic activity">
    <reaction evidence="1">
        <text>S-ubiquitinyl-[E2 ubiquitin-conjugating enzyme]-L-cysteine + [acceptor protein]-L-lysine = [E2 ubiquitin-conjugating enzyme]-L-cysteine + N(6)-ubiquitinyl-[acceptor protein]-L-lysine.</text>
        <dbReference type="EC" id="2.3.2.27"/>
    </reaction>
</comment>
<feature type="domain" description="PPIase cyclophilin-type" evidence="16">
    <location>
        <begin position="1084"/>
        <end position="1212"/>
    </location>
</feature>
<dbReference type="InterPro" id="IPR026951">
    <property type="entry name" value="PPIL2_U-box_dom"/>
</dbReference>
<name>A0A4S2L3P4_9HYME</name>
<evidence type="ECO:0000313" key="20">
    <source>
        <dbReference type="Proteomes" id="UP000310200"/>
    </source>
</evidence>
<dbReference type="SMART" id="SM00692">
    <property type="entry name" value="DM3"/>
    <property type="match status" value="1"/>
</dbReference>
<dbReference type="GO" id="GO:0008270">
    <property type="term" value="F:zinc ion binding"/>
    <property type="evidence" value="ECO:0007669"/>
    <property type="project" value="UniProtKB-KW"/>
</dbReference>
<dbReference type="CDD" id="cd13969">
    <property type="entry name" value="ADCK1-like"/>
    <property type="match status" value="1"/>
</dbReference>
<evidence type="ECO:0000259" key="18">
    <source>
        <dbReference type="PROSITE" id="PS51698"/>
    </source>
</evidence>
<feature type="coiled-coil region" evidence="14">
    <location>
        <begin position="748"/>
        <end position="817"/>
    </location>
</feature>
<feature type="compositionally biased region" description="Polar residues" evidence="15">
    <location>
        <begin position="1288"/>
        <end position="1300"/>
    </location>
</feature>
<evidence type="ECO:0000259" key="17">
    <source>
        <dbReference type="PROSITE" id="PS50950"/>
    </source>
</evidence>
<dbReference type="FunFam" id="3.30.40.10:FF:000079">
    <property type="entry name" value="Peptidyl-prolyl cis-trans isomerase 2"/>
    <property type="match status" value="1"/>
</dbReference>
<dbReference type="PROSITE" id="PS50072">
    <property type="entry name" value="CSA_PPIASE_2"/>
    <property type="match status" value="1"/>
</dbReference>
<evidence type="ECO:0000256" key="3">
    <source>
        <dbReference type="ARBA" id="ARBA00007930"/>
    </source>
</evidence>
<dbReference type="Pfam" id="PF03109">
    <property type="entry name" value="ABC1"/>
    <property type="match status" value="1"/>
</dbReference>
<keyword evidence="20" id="KW-1185">Reference proteome</keyword>
<keyword evidence="10" id="KW-0862">Zinc</keyword>
<evidence type="ECO:0000256" key="8">
    <source>
        <dbReference type="ARBA" id="ARBA00022771"/>
    </source>
</evidence>
<dbReference type="InterPro" id="IPR013083">
    <property type="entry name" value="Znf_RING/FYVE/PHD"/>
</dbReference>
<dbReference type="InterPro" id="IPR045307">
    <property type="entry name" value="ADCK1_dom"/>
</dbReference>
<evidence type="ECO:0000313" key="19">
    <source>
        <dbReference type="EMBL" id="TGZ55128.1"/>
    </source>
</evidence>
<comment type="similarity">
    <text evidence="4">Belongs to the protein kinase superfamily. ADCK protein kinase family.</text>
</comment>
<dbReference type="Gene3D" id="3.30.40.10">
    <property type="entry name" value="Zinc/RING finger domain, C3HC4 (zinc finger)"/>
    <property type="match status" value="1"/>
</dbReference>
<dbReference type="GO" id="GO:0003755">
    <property type="term" value="F:peptidyl-prolyl cis-trans isomerase activity"/>
    <property type="evidence" value="ECO:0007669"/>
    <property type="project" value="InterPro"/>
</dbReference>
<evidence type="ECO:0000259" key="16">
    <source>
        <dbReference type="PROSITE" id="PS50072"/>
    </source>
</evidence>
<dbReference type="GO" id="GO:0055088">
    <property type="term" value="P:lipid homeostasis"/>
    <property type="evidence" value="ECO:0007669"/>
    <property type="project" value="TreeGrafter"/>
</dbReference>
<feature type="domain" description="U-box" evidence="18">
    <location>
        <begin position="910"/>
        <end position="983"/>
    </location>
</feature>
<dbReference type="SUPFAM" id="SSF50891">
    <property type="entry name" value="Cyclophilin-like"/>
    <property type="match status" value="1"/>
</dbReference>
<feature type="domain" description="THAP-type" evidence="17">
    <location>
        <begin position="591"/>
        <end position="669"/>
    </location>
</feature>
<dbReference type="SUPFAM" id="SSF57850">
    <property type="entry name" value="RING/U-box"/>
    <property type="match status" value="1"/>
</dbReference>
<evidence type="ECO:0000256" key="4">
    <source>
        <dbReference type="ARBA" id="ARBA00009670"/>
    </source>
</evidence>
<dbReference type="PANTHER" id="PTHR43173">
    <property type="entry name" value="ABC1 FAMILY PROTEIN"/>
    <property type="match status" value="1"/>
</dbReference>
<protein>
    <recommendedName>
        <fullName evidence="5">RING-type E3 ubiquitin transferase</fullName>
        <ecNumber evidence="5">2.3.2.27</ecNumber>
    </recommendedName>
</protein>
<evidence type="ECO:0000256" key="1">
    <source>
        <dbReference type="ARBA" id="ARBA00000900"/>
    </source>
</evidence>
<dbReference type="InterPro" id="IPR003613">
    <property type="entry name" value="Ubox_domain"/>
</dbReference>
<dbReference type="SUPFAM" id="SSF57716">
    <property type="entry name" value="Glucocorticoid receptor-like (DNA-binding domain)"/>
    <property type="match status" value="1"/>
</dbReference>
<dbReference type="GO" id="GO:0005634">
    <property type="term" value="C:nucleus"/>
    <property type="evidence" value="ECO:0007669"/>
    <property type="project" value="UniProtKB-SubCell"/>
</dbReference>
<dbReference type="EMBL" id="QBLH01000490">
    <property type="protein sequence ID" value="TGZ55128.1"/>
    <property type="molecule type" value="Genomic_DNA"/>
</dbReference>
<keyword evidence="9" id="KW-0833">Ubl conjugation pathway</keyword>
<dbReference type="GO" id="GO:0005743">
    <property type="term" value="C:mitochondrial inner membrane"/>
    <property type="evidence" value="ECO:0007669"/>
    <property type="project" value="TreeGrafter"/>
</dbReference>
<sequence length="1300" mass="148885">MRKNMLISLFFPIKIIMMRFNFVGNVKQGPLVGIVNQVAMLTSRRLLKAAAIGTIGLGTLASLRVNEYDVGAIGIVRLGRAAFTVFEIGRHYKRELYDTKLDKSSTEYLEVKSNVHKYGAQKLLELCCANKGVYIKVGQHVGALDYLLPQEYVHTMRVLHSSAPQSSFKDVLTVIKEDFKKDPYEIFQSIDPEPLGTASLAQVHRAVLRNGDVVAVKVQHRAVKSNSYVDIKTMSALVSITSLVFPDFKFDWLVSETKRNVPQELDFALEGRNAEKVQRIFSNYQWLKVPKIHWDASSSRVLTMEFLDGGQVNDLEYMRAHQLNPYEVSSKLGRLYSQMIFIEGFVHSDPHPGNILVRNRDSQAEIILLDHGLYANLSDQFRWDYSKLWLAILDGDRVAMKEYCTRLGVADYYGLLSCMVSGRTWDTIMSGVRKTRYNIHEKDMFQQNIPNLLPQISTVLDRVNRQMLLILKTNDLMRGIEYSLRTQFRMSAMMEMSKCCVRSVYSEKLRQCSNVWDKCWISLAERWALLKLSFYYVYLGLIHFDLNNSFCEARQTSVVTRRAREASLFAFYDEDPLLAFRARIYTGNTGMAGCCVPGCSNSTTKGFSLRSFPTNRERRERWIANIGIPNWEPSVNSRVCEAHFAKNMWEKDRCDGKRKLKLNAVPTIFASHSVPDDFPASLENFNKDNNVVNMLIASLTDEGKVKINFQYQLHSDNIEQLKNEPSKDSSSMLASVNMKEETDWKKRCEELTHLLTKSESECKKLQDAMKRREELFNRIIKKSYRCGQILKKRLRKLREERQTYDKLKIRLREIFNEDQIKALINQGVSREWSDETIKRAIRLRLTCGSVGYQQILEQNIPLPSERTLRRKMNNVELHEDVYLTYTEWSTLYGGRKSGTNLETSEEKTFRRLPYDHCCLSLQPFEHPYCDPHGNVYELEAILQYIKQYRHNPITGKPLDAKSLIKLNFYKNPQGEYQCPAVEQLNIKTGNWKDLINDQPFTRKDIITIQDPNNAMKFNLSTFHHIKNNIRVEDEETVRERNNPNAKLKTVSAETKEILAELERDYKPSKNEKDEASIQKADKFNAAHYSTGAVAAGFTSTIMPAETTHQAAVIAEDLIQGGDLTNTGNGGKSIWGKPFEDEFKPNLVHQGRGILSMANSGPNTNGSQLHLDRKHAVFGKIVGGLDTLNAMERVEVDNKDRPIEDIVIQAVQVFVDPFQEADDQLAAERVAEAERLAQEASQSKSADKTDKNDTQKIYRSGIGKYVKLEQEKLNKWGGNAEPAKKKKVPSQSYGDFSSFTF</sequence>
<keyword evidence="12" id="KW-0539">Nucleus</keyword>
<dbReference type="InterPro" id="IPR002130">
    <property type="entry name" value="Cyclophilin-type_PPIase_dom"/>
</dbReference>
<dbReference type="Proteomes" id="UP000310200">
    <property type="component" value="Unassembled WGS sequence"/>
</dbReference>
<feature type="region of interest" description="Disordered" evidence="15">
    <location>
        <begin position="1235"/>
        <end position="1254"/>
    </location>
</feature>
<dbReference type="Gene3D" id="2.40.100.10">
    <property type="entry name" value="Cyclophilin-like"/>
    <property type="match status" value="1"/>
</dbReference>
<evidence type="ECO:0000256" key="14">
    <source>
        <dbReference type="SAM" id="Coils"/>
    </source>
</evidence>
<keyword evidence="7" id="KW-0479">Metal-binding</keyword>
<dbReference type="SMART" id="SM00980">
    <property type="entry name" value="THAP"/>
    <property type="match status" value="1"/>
</dbReference>
<dbReference type="InterPro" id="IPR038441">
    <property type="entry name" value="THAP_Znf_sf"/>
</dbReference>
<evidence type="ECO:0000256" key="15">
    <source>
        <dbReference type="SAM" id="MobiDB-lite"/>
    </source>
</evidence>
<evidence type="ECO:0000256" key="6">
    <source>
        <dbReference type="ARBA" id="ARBA00022679"/>
    </source>
</evidence>
<proteinExistence type="inferred from homology"/>
<evidence type="ECO:0000256" key="11">
    <source>
        <dbReference type="ARBA" id="ARBA00023125"/>
    </source>
</evidence>
<dbReference type="InterPro" id="IPR011009">
    <property type="entry name" value="Kinase-like_dom_sf"/>
</dbReference>
<comment type="similarity">
    <text evidence="3">Belongs to the cyclophilin-type PPIase family. PPIL2 subfamily.</text>
</comment>
<dbReference type="PROSITE" id="PS50950">
    <property type="entry name" value="ZF_THAP"/>
    <property type="match status" value="1"/>
</dbReference>
<evidence type="ECO:0000256" key="2">
    <source>
        <dbReference type="ARBA" id="ARBA00004123"/>
    </source>
</evidence>
<feature type="compositionally biased region" description="Basic and acidic residues" evidence="15">
    <location>
        <begin position="1244"/>
        <end position="1254"/>
    </location>
</feature>
<dbReference type="SUPFAM" id="SSF56112">
    <property type="entry name" value="Protein kinase-like (PK-like)"/>
    <property type="match status" value="1"/>
</dbReference>
<dbReference type="PANTHER" id="PTHR43173:SF19">
    <property type="entry name" value="AARF DOMAIN-CONTAINING PROTEIN KINASE 1"/>
    <property type="match status" value="1"/>
</dbReference>
<dbReference type="InterPro" id="IPR006612">
    <property type="entry name" value="THAP_Znf"/>
</dbReference>
<accession>A0A4S2L3P4</accession>
<dbReference type="InterPro" id="IPR004147">
    <property type="entry name" value="ABC1_dom"/>
</dbReference>
<reference evidence="19 20" key="1">
    <citation type="journal article" date="2019" name="Philos. Trans. R. Soc. Lond., B, Biol. Sci.">
        <title>Ant behaviour and brain gene expression of defending hosts depend on the ecological success of the intruding social parasite.</title>
        <authorList>
            <person name="Kaur R."/>
            <person name="Stoldt M."/>
            <person name="Jongepier E."/>
            <person name="Feldmeyer B."/>
            <person name="Menzel F."/>
            <person name="Bornberg-Bauer E."/>
            <person name="Foitzik S."/>
        </authorList>
    </citation>
    <scope>NUCLEOTIDE SEQUENCE [LARGE SCALE GENOMIC DNA]</scope>
    <source>
        <tissue evidence="19">Whole body</tissue>
    </source>
</reference>
<gene>
    <name evidence="19" type="ORF">DBV15_10019</name>
</gene>
<dbReference type="PROSITE" id="PS51698">
    <property type="entry name" value="U_BOX"/>
    <property type="match status" value="1"/>
</dbReference>
<evidence type="ECO:0000256" key="7">
    <source>
        <dbReference type="ARBA" id="ARBA00022723"/>
    </source>
</evidence>
<dbReference type="GO" id="GO:0003677">
    <property type="term" value="F:DNA binding"/>
    <property type="evidence" value="ECO:0007669"/>
    <property type="project" value="UniProtKB-UniRule"/>
</dbReference>
<evidence type="ECO:0000256" key="10">
    <source>
        <dbReference type="ARBA" id="ARBA00022833"/>
    </source>
</evidence>
<dbReference type="Gene3D" id="6.20.210.20">
    <property type="entry name" value="THAP domain"/>
    <property type="match status" value="1"/>
</dbReference>
<dbReference type="Pfam" id="PF05485">
    <property type="entry name" value="THAP"/>
    <property type="match status" value="1"/>
</dbReference>
<organism evidence="19 20">
    <name type="scientific">Temnothorax longispinosus</name>
    <dbReference type="NCBI Taxonomy" id="300112"/>
    <lineage>
        <taxon>Eukaryota</taxon>
        <taxon>Metazoa</taxon>
        <taxon>Ecdysozoa</taxon>
        <taxon>Arthropoda</taxon>
        <taxon>Hexapoda</taxon>
        <taxon>Insecta</taxon>
        <taxon>Pterygota</taxon>
        <taxon>Neoptera</taxon>
        <taxon>Endopterygota</taxon>
        <taxon>Hymenoptera</taxon>
        <taxon>Apocrita</taxon>
        <taxon>Aculeata</taxon>
        <taxon>Formicoidea</taxon>
        <taxon>Formicidae</taxon>
        <taxon>Myrmicinae</taxon>
        <taxon>Temnothorax</taxon>
    </lineage>
</organism>
<dbReference type="EC" id="2.3.2.27" evidence="5"/>